<dbReference type="InterPro" id="IPR005031">
    <property type="entry name" value="COQ10_START"/>
</dbReference>
<dbReference type="RefSeq" id="WP_209900887.1">
    <property type="nucleotide sequence ID" value="NZ_BAAAJW010000002.1"/>
</dbReference>
<dbReference type="Gene3D" id="3.30.530.20">
    <property type="match status" value="1"/>
</dbReference>
<proteinExistence type="predicted"/>
<dbReference type="PANTHER" id="PTHR33824">
    <property type="entry name" value="POLYKETIDE CYCLASE/DEHYDRASE AND LIPID TRANSPORT SUPERFAMILY PROTEIN"/>
    <property type="match status" value="1"/>
</dbReference>
<evidence type="ECO:0000256" key="1">
    <source>
        <dbReference type="SAM" id="MobiDB-lite"/>
    </source>
</evidence>
<feature type="compositionally biased region" description="Polar residues" evidence="1">
    <location>
        <begin position="45"/>
        <end position="57"/>
    </location>
</feature>
<organism evidence="3 4">
    <name type="scientific">Brachybacterium sacelli</name>
    <dbReference type="NCBI Taxonomy" id="173364"/>
    <lineage>
        <taxon>Bacteria</taxon>
        <taxon>Bacillati</taxon>
        <taxon>Actinomycetota</taxon>
        <taxon>Actinomycetes</taxon>
        <taxon>Micrococcales</taxon>
        <taxon>Dermabacteraceae</taxon>
        <taxon>Brachybacterium</taxon>
    </lineage>
</organism>
<dbReference type="PANTHER" id="PTHR33824:SF7">
    <property type="entry name" value="POLYKETIDE CYCLASE_DEHYDRASE AND LIPID TRANSPORT SUPERFAMILY PROTEIN"/>
    <property type="match status" value="1"/>
</dbReference>
<keyword evidence="4" id="KW-1185">Reference proteome</keyword>
<dbReference type="Pfam" id="PF03364">
    <property type="entry name" value="Polyketide_cyc"/>
    <property type="match status" value="1"/>
</dbReference>
<dbReference type="InterPro" id="IPR023393">
    <property type="entry name" value="START-like_dom_sf"/>
</dbReference>
<feature type="compositionally biased region" description="Acidic residues" evidence="1">
    <location>
        <begin position="298"/>
        <end position="308"/>
    </location>
</feature>
<feature type="compositionally biased region" description="Acidic residues" evidence="1">
    <location>
        <begin position="387"/>
        <end position="398"/>
    </location>
</feature>
<feature type="compositionally biased region" description="Acidic residues" evidence="1">
    <location>
        <begin position="367"/>
        <end position="380"/>
    </location>
</feature>
<feature type="compositionally biased region" description="Acidic residues" evidence="1">
    <location>
        <begin position="316"/>
        <end position="358"/>
    </location>
</feature>
<feature type="compositionally biased region" description="Gly residues" evidence="1">
    <location>
        <begin position="102"/>
        <end position="112"/>
    </location>
</feature>
<protein>
    <submittedName>
        <fullName evidence="3">Membrane protein</fullName>
    </submittedName>
</protein>
<reference evidence="3 4" key="1">
    <citation type="submission" date="2021-03" db="EMBL/GenBank/DDBJ databases">
        <title>Sequencing the genomes of 1000 actinobacteria strains.</title>
        <authorList>
            <person name="Klenk H.-P."/>
        </authorList>
    </citation>
    <scope>NUCLEOTIDE SEQUENCE [LARGE SCALE GENOMIC DNA]</scope>
    <source>
        <strain evidence="3 4">DSM 14566</strain>
    </source>
</reference>
<evidence type="ECO:0000313" key="3">
    <source>
        <dbReference type="EMBL" id="MBP2381601.1"/>
    </source>
</evidence>
<dbReference type="SUPFAM" id="SSF55961">
    <property type="entry name" value="Bet v1-like"/>
    <property type="match status" value="1"/>
</dbReference>
<sequence>MAEKTTEDTTDQPWWKEALADLPFDDLKSQATDYAKALAEKGSSTLTDKLNGLSDSLTPDGDGGASGEGLKKGAEKLAEGKSPVSAGASALATGAKEKLTPGSGGSSSGSSGGSSDVKKFSNIVESIEVGVPVRVAYNQWTQFQDWTGFMKKVENAEQSSEEKVEFKGQVFLSHRTWESTIVQQVPDEQIVWESKGEKGHLDGAVTFHEIGPRLTRILIIVNYYPQGFVEKVGNMGRPVGKRIRVESRLFARYVMTTTILDEDAVEGWRGEIRDSEVVRTHEEALEAEQEEADRGDQEAGEPESDLDAETEHDPDASEEDAEGPADTDTEDTADTEEDDTDEGETEEDASADGDDSDPDSGTAQDQETSENEKDDSEEADDSHGPDQDDDFEYVDDESETTKGTS</sequence>
<dbReference type="EMBL" id="JAGIOD010000001">
    <property type="protein sequence ID" value="MBP2381601.1"/>
    <property type="molecule type" value="Genomic_DNA"/>
</dbReference>
<feature type="compositionally biased region" description="Basic and acidic residues" evidence="1">
    <location>
        <begin position="69"/>
        <end position="79"/>
    </location>
</feature>
<feature type="domain" description="Coenzyme Q-binding protein COQ10 START" evidence="2">
    <location>
        <begin position="129"/>
        <end position="244"/>
    </location>
</feature>
<accession>A0ABS4WZP7</accession>
<feature type="region of interest" description="Disordered" evidence="1">
    <location>
        <begin position="45"/>
        <end position="116"/>
    </location>
</feature>
<name>A0ABS4WZP7_9MICO</name>
<dbReference type="InterPro" id="IPR047137">
    <property type="entry name" value="ORF3"/>
</dbReference>
<evidence type="ECO:0000313" key="4">
    <source>
        <dbReference type="Proteomes" id="UP001519290"/>
    </source>
</evidence>
<comment type="caution">
    <text evidence="3">The sequence shown here is derived from an EMBL/GenBank/DDBJ whole genome shotgun (WGS) entry which is preliminary data.</text>
</comment>
<gene>
    <name evidence="3" type="ORF">JOF43_001558</name>
</gene>
<dbReference type="CDD" id="cd07817">
    <property type="entry name" value="SRPBCC_8"/>
    <property type="match status" value="1"/>
</dbReference>
<feature type="region of interest" description="Disordered" evidence="1">
    <location>
        <begin position="279"/>
        <end position="405"/>
    </location>
</feature>
<evidence type="ECO:0000259" key="2">
    <source>
        <dbReference type="Pfam" id="PF03364"/>
    </source>
</evidence>
<dbReference type="Proteomes" id="UP001519290">
    <property type="component" value="Unassembled WGS sequence"/>
</dbReference>